<evidence type="ECO:0000313" key="2">
    <source>
        <dbReference type="Proteomes" id="UP000218160"/>
    </source>
</evidence>
<dbReference type="EMBL" id="CP020660">
    <property type="protein sequence ID" value="ATF10024.1"/>
    <property type="molecule type" value="Genomic_DNA"/>
</dbReference>
<keyword evidence="2" id="KW-1185">Reference proteome</keyword>
<organism evidence="1 2">
    <name type="scientific">Candidatus Enterovibrio altilux</name>
    <dbReference type="NCBI Taxonomy" id="1927128"/>
    <lineage>
        <taxon>Bacteria</taxon>
        <taxon>Pseudomonadati</taxon>
        <taxon>Pseudomonadota</taxon>
        <taxon>Gammaproteobacteria</taxon>
        <taxon>Vibrionales</taxon>
        <taxon>Vibrionaceae</taxon>
        <taxon>Enterovibrio</taxon>
    </lineage>
</organism>
<dbReference type="AlphaFoldDB" id="A0A291BAL4"/>
<accession>A0A291BAL4</accession>
<protein>
    <submittedName>
        <fullName evidence="1">Uncharacterized protein</fullName>
    </submittedName>
</protein>
<reference evidence="2" key="1">
    <citation type="submission" date="2017-04" db="EMBL/GenBank/DDBJ databases">
        <title>Genome evolution of the luminous symbionts of deep sea anglerfish.</title>
        <authorList>
            <person name="Hendry T.A."/>
        </authorList>
    </citation>
    <scope>NUCLEOTIDE SEQUENCE [LARGE SCALE GENOMIC DNA]</scope>
</reference>
<gene>
    <name evidence="1" type="ORF">BTN50_1551</name>
</gene>
<evidence type="ECO:0000313" key="1">
    <source>
        <dbReference type="EMBL" id="ATF10024.1"/>
    </source>
</evidence>
<dbReference type="KEGG" id="elux:BTN50_1551"/>
<sequence>MRQKVVAYATVINALMLAQESLHLAISTILHLKVMSSANTISSL</sequence>
<dbReference type="Proteomes" id="UP000218160">
    <property type="component" value="Chromosome 1"/>
</dbReference>
<proteinExistence type="predicted"/>
<name>A0A291BAL4_9GAMM</name>